<evidence type="ECO:0000256" key="7">
    <source>
        <dbReference type="ARBA" id="ARBA00023136"/>
    </source>
</evidence>
<dbReference type="InterPro" id="IPR000515">
    <property type="entry name" value="MetI-like"/>
</dbReference>
<dbReference type="PANTHER" id="PTHR30465:SF66">
    <property type="entry name" value="INNER MEMBRANE ABC TRANSPORTER PERMEASE PROTEIN YEJB"/>
    <property type="match status" value="1"/>
</dbReference>
<dbReference type="STRING" id="1434072.SAMN05216210_1076"/>
<keyword evidence="13" id="KW-1185">Reference proteome</keyword>
<dbReference type="GO" id="GO:0042884">
    <property type="term" value="P:microcin transport"/>
    <property type="evidence" value="ECO:0007669"/>
    <property type="project" value="TreeGrafter"/>
</dbReference>
<keyword evidence="2 10" id="KW-0813">Transport</keyword>
<dbReference type="OrthoDB" id="9805855at2"/>
<dbReference type="AlphaFoldDB" id="A0A1H2EW29"/>
<protein>
    <recommendedName>
        <fullName evidence="9">Inner membrane ABC transporter permease protein YejB</fullName>
    </recommendedName>
</protein>
<dbReference type="Gene3D" id="1.10.3720.10">
    <property type="entry name" value="MetI-like"/>
    <property type="match status" value="1"/>
</dbReference>
<comment type="subcellular location">
    <subcellularLocation>
        <location evidence="1">Cell inner membrane</location>
        <topology evidence="1">Multi-pass membrane protein</topology>
    </subcellularLocation>
    <subcellularLocation>
        <location evidence="10">Cell membrane</location>
        <topology evidence="10">Multi-pass membrane protein</topology>
    </subcellularLocation>
</comment>
<reference evidence="13" key="1">
    <citation type="submission" date="2016-10" db="EMBL/GenBank/DDBJ databases">
        <authorList>
            <person name="Varghese N."/>
            <person name="Submissions S."/>
        </authorList>
    </citation>
    <scope>NUCLEOTIDE SEQUENCE [LARGE SCALE GENOMIC DNA]</scope>
    <source>
        <strain evidence="13">CECT 8338</strain>
    </source>
</reference>
<evidence type="ECO:0000256" key="4">
    <source>
        <dbReference type="ARBA" id="ARBA00022519"/>
    </source>
</evidence>
<keyword evidence="6 10" id="KW-1133">Transmembrane helix</keyword>
<keyword evidence="5 10" id="KW-0812">Transmembrane</keyword>
<feature type="transmembrane region" description="Helical" evidence="10">
    <location>
        <begin position="9"/>
        <end position="30"/>
    </location>
</feature>
<name>A0A1H2EW29_9GAMM</name>
<keyword evidence="4" id="KW-0997">Cell inner membrane</keyword>
<dbReference type="Proteomes" id="UP000243924">
    <property type="component" value="Chromosome I"/>
</dbReference>
<sequence length="357" mass="39318">MLAYIIRRLLLIIPTIFGILLINFMIIQAAPGGPVEQMIAQLEGFEGGTSRISGSAAGDAATGSNYRGAQGLDPDIIAEIERMYGFDRPAHERFWMMIKGYLTFDFGDSFFRDTPVIDLIIEKMPVSISLGLWTTLITYLISIPLGIRKAVRHGSSFDVWTSSLIIVGYAIPGFLLAILLIVLFAGGSYLDWFPLRGLTSNNWGELSTWGKIKDYAWHLVLPITAMVIGSFATLTMLTKNCFLDEIGKQYVVTARAKGLSEGRVLYGHIFRNAMLLIIAGFPAALISVFFTGALLIEVIFSLDGLGLLGFEAAINRDYPVMFGTLYIFTLLGLIVKLIGDITYTLVDPRIDFASREG</sequence>
<comment type="function">
    <text evidence="8">Probably part of a binding-protein-dependent transport system. Probably responsible for the translocation of the substrate across the membrane.</text>
</comment>
<dbReference type="EMBL" id="LT629787">
    <property type="protein sequence ID" value="SDT99163.1"/>
    <property type="molecule type" value="Genomic_DNA"/>
</dbReference>
<feature type="domain" description="ABC transmembrane type-1" evidence="11">
    <location>
        <begin position="124"/>
        <end position="339"/>
    </location>
</feature>
<evidence type="ECO:0000256" key="1">
    <source>
        <dbReference type="ARBA" id="ARBA00004429"/>
    </source>
</evidence>
<evidence type="ECO:0000313" key="13">
    <source>
        <dbReference type="Proteomes" id="UP000243924"/>
    </source>
</evidence>
<dbReference type="SUPFAM" id="SSF161098">
    <property type="entry name" value="MetI-like"/>
    <property type="match status" value="1"/>
</dbReference>
<evidence type="ECO:0000256" key="6">
    <source>
        <dbReference type="ARBA" id="ARBA00022989"/>
    </source>
</evidence>
<dbReference type="Pfam" id="PF00528">
    <property type="entry name" value="BPD_transp_1"/>
    <property type="match status" value="1"/>
</dbReference>
<keyword evidence="3" id="KW-1003">Cell membrane</keyword>
<dbReference type="RefSeq" id="WP_092384867.1">
    <property type="nucleotide sequence ID" value="NZ_LT629787.1"/>
</dbReference>
<evidence type="ECO:0000256" key="5">
    <source>
        <dbReference type="ARBA" id="ARBA00022692"/>
    </source>
</evidence>
<evidence type="ECO:0000256" key="8">
    <source>
        <dbReference type="ARBA" id="ARBA00053210"/>
    </source>
</evidence>
<feature type="transmembrane region" description="Helical" evidence="10">
    <location>
        <begin position="215"/>
        <end position="238"/>
    </location>
</feature>
<dbReference type="CDD" id="cd06261">
    <property type="entry name" value="TM_PBP2"/>
    <property type="match status" value="1"/>
</dbReference>
<evidence type="ECO:0000256" key="3">
    <source>
        <dbReference type="ARBA" id="ARBA00022475"/>
    </source>
</evidence>
<feature type="transmembrane region" description="Helical" evidence="10">
    <location>
        <begin position="273"/>
        <end position="300"/>
    </location>
</feature>
<comment type="similarity">
    <text evidence="10">Belongs to the binding-protein-dependent transport system permease family.</text>
</comment>
<evidence type="ECO:0000256" key="2">
    <source>
        <dbReference type="ARBA" id="ARBA00022448"/>
    </source>
</evidence>
<evidence type="ECO:0000259" key="11">
    <source>
        <dbReference type="PROSITE" id="PS50928"/>
    </source>
</evidence>
<dbReference type="GO" id="GO:0055085">
    <property type="term" value="P:transmembrane transport"/>
    <property type="evidence" value="ECO:0007669"/>
    <property type="project" value="InterPro"/>
</dbReference>
<feature type="transmembrane region" description="Helical" evidence="10">
    <location>
        <begin position="159"/>
        <end position="185"/>
    </location>
</feature>
<feature type="transmembrane region" description="Helical" evidence="10">
    <location>
        <begin position="320"/>
        <end position="339"/>
    </location>
</feature>
<accession>A0A1H2EW29</accession>
<dbReference type="GO" id="GO:0005886">
    <property type="term" value="C:plasma membrane"/>
    <property type="evidence" value="ECO:0007669"/>
    <property type="project" value="UniProtKB-SubCell"/>
</dbReference>
<feature type="transmembrane region" description="Helical" evidence="10">
    <location>
        <begin position="128"/>
        <end position="147"/>
    </location>
</feature>
<gene>
    <name evidence="12" type="ORF">SAMN05216210_1076</name>
</gene>
<evidence type="ECO:0000256" key="9">
    <source>
        <dbReference type="ARBA" id="ARBA00070482"/>
    </source>
</evidence>
<dbReference type="PROSITE" id="PS50928">
    <property type="entry name" value="ABC_TM1"/>
    <property type="match status" value="1"/>
</dbReference>
<evidence type="ECO:0000313" key="12">
    <source>
        <dbReference type="EMBL" id="SDT99163.1"/>
    </source>
</evidence>
<dbReference type="PANTHER" id="PTHR30465">
    <property type="entry name" value="INNER MEMBRANE ABC TRANSPORTER"/>
    <property type="match status" value="1"/>
</dbReference>
<organism evidence="12 13">
    <name type="scientific">Halopseudomonas salegens</name>
    <dbReference type="NCBI Taxonomy" id="1434072"/>
    <lineage>
        <taxon>Bacteria</taxon>
        <taxon>Pseudomonadati</taxon>
        <taxon>Pseudomonadota</taxon>
        <taxon>Gammaproteobacteria</taxon>
        <taxon>Pseudomonadales</taxon>
        <taxon>Pseudomonadaceae</taxon>
        <taxon>Halopseudomonas</taxon>
    </lineage>
</organism>
<dbReference type="NCBIfam" id="NF011712">
    <property type="entry name" value="PRK15133.1"/>
    <property type="match status" value="1"/>
</dbReference>
<keyword evidence="7 10" id="KW-0472">Membrane</keyword>
<dbReference type="FunFam" id="1.10.3720.10:FF:000014">
    <property type="entry name" value="Microcin C ABC transporter permease YejB"/>
    <property type="match status" value="1"/>
</dbReference>
<evidence type="ECO:0000256" key="10">
    <source>
        <dbReference type="RuleBase" id="RU363032"/>
    </source>
</evidence>
<proteinExistence type="inferred from homology"/>
<dbReference type="InterPro" id="IPR035906">
    <property type="entry name" value="MetI-like_sf"/>
</dbReference>